<protein>
    <submittedName>
        <fullName evidence="1">Uncharacterized conserved protein, contains GH25 family domain</fullName>
    </submittedName>
</protein>
<evidence type="ECO:0000313" key="2">
    <source>
        <dbReference type="Proteomes" id="UP000199462"/>
    </source>
</evidence>
<sequence>MKKIIITISLLLFTISPMFAHYLWLETDRTGSLQKEQEVRVYFGEYTHGVIEKVKGDNFPSVAKFNLWLIQPDGSKKVLKTTAKEDYYVAYFIPKANGTYTVALNNDNIEVLDYTEWDFGIFKTHYQSTAKVQVGNIIADTKTLNTDGIVIKELKSTNGEIKLQVLFKGKPLTKNEFQIYVSDLWSKTLETDDNGEVSFQLPWNTKYTMETVYEERVPGSYNGKDYEFVWHCATYCINQ</sequence>
<dbReference type="InterPro" id="IPR019613">
    <property type="entry name" value="DUF4198"/>
</dbReference>
<reference evidence="2" key="1">
    <citation type="submission" date="2016-10" db="EMBL/GenBank/DDBJ databases">
        <authorList>
            <person name="Varghese N."/>
            <person name="Submissions S."/>
        </authorList>
    </citation>
    <scope>NUCLEOTIDE SEQUENCE [LARGE SCALE GENOMIC DNA]</scope>
    <source>
        <strain evidence="2">DSM 19891</strain>
    </source>
</reference>
<evidence type="ECO:0000313" key="1">
    <source>
        <dbReference type="EMBL" id="SFR65327.1"/>
    </source>
</evidence>
<dbReference type="RefSeq" id="WP_091902553.1">
    <property type="nucleotide sequence ID" value="NZ_CAXBNS010000009.1"/>
</dbReference>
<dbReference type="EMBL" id="FOYX01000001">
    <property type="protein sequence ID" value="SFR65327.1"/>
    <property type="molecule type" value="Genomic_DNA"/>
</dbReference>
<proteinExistence type="predicted"/>
<keyword evidence="2" id="KW-1185">Reference proteome</keyword>
<gene>
    <name evidence="1" type="ORF">SAMN04488010_1600</name>
</gene>
<name>A0A1I6IEW6_9FLAO</name>
<organism evidence="1 2">
    <name type="scientific">Maribacter stanieri</name>
    <dbReference type="NCBI Taxonomy" id="440514"/>
    <lineage>
        <taxon>Bacteria</taxon>
        <taxon>Pseudomonadati</taxon>
        <taxon>Bacteroidota</taxon>
        <taxon>Flavobacteriia</taxon>
        <taxon>Flavobacteriales</taxon>
        <taxon>Flavobacteriaceae</taxon>
        <taxon>Maribacter</taxon>
    </lineage>
</organism>
<dbReference type="Proteomes" id="UP000199462">
    <property type="component" value="Unassembled WGS sequence"/>
</dbReference>
<dbReference type="STRING" id="440514.SAMN04488010_1600"/>
<dbReference type="Pfam" id="PF10670">
    <property type="entry name" value="DUF4198"/>
    <property type="match status" value="1"/>
</dbReference>
<dbReference type="AlphaFoldDB" id="A0A1I6IEW6"/>
<accession>A0A1I6IEW6</accession>